<evidence type="ECO:0000313" key="1">
    <source>
        <dbReference type="Proteomes" id="UP000095283"/>
    </source>
</evidence>
<proteinExistence type="predicted"/>
<accession>A0A1I7WY64</accession>
<protein>
    <submittedName>
        <fullName evidence="2">RPN13_C domain-containing protein</fullName>
    </submittedName>
</protein>
<keyword evidence="1" id="KW-1185">Reference proteome</keyword>
<sequence>MPNTSVKDFNLEKKSTKEILEELERIEGEDEPFPVVQACPSEYQLSSLNNMLSFLPVVQAFNAAEKKNKP</sequence>
<dbReference type="Proteomes" id="UP000095283">
    <property type="component" value="Unplaced"/>
</dbReference>
<dbReference type="WBParaSite" id="Hba_10145">
    <property type="protein sequence ID" value="Hba_10145"/>
    <property type="gene ID" value="Hba_10145"/>
</dbReference>
<evidence type="ECO:0000313" key="2">
    <source>
        <dbReference type="WBParaSite" id="Hba_10145"/>
    </source>
</evidence>
<organism evidence="1 2">
    <name type="scientific">Heterorhabditis bacteriophora</name>
    <name type="common">Entomopathogenic nematode worm</name>
    <dbReference type="NCBI Taxonomy" id="37862"/>
    <lineage>
        <taxon>Eukaryota</taxon>
        <taxon>Metazoa</taxon>
        <taxon>Ecdysozoa</taxon>
        <taxon>Nematoda</taxon>
        <taxon>Chromadorea</taxon>
        <taxon>Rhabditida</taxon>
        <taxon>Rhabditina</taxon>
        <taxon>Rhabditomorpha</taxon>
        <taxon>Strongyloidea</taxon>
        <taxon>Heterorhabditidae</taxon>
        <taxon>Heterorhabditis</taxon>
    </lineage>
</organism>
<dbReference type="AlphaFoldDB" id="A0A1I7WY64"/>
<reference evidence="2" key="1">
    <citation type="submission" date="2016-11" db="UniProtKB">
        <authorList>
            <consortium name="WormBaseParasite"/>
        </authorList>
    </citation>
    <scope>IDENTIFICATION</scope>
</reference>
<name>A0A1I7WY64_HETBA</name>